<evidence type="ECO:0000256" key="3">
    <source>
        <dbReference type="ARBA" id="ARBA00022692"/>
    </source>
</evidence>
<reference evidence="9" key="1">
    <citation type="submission" date="2011-06" db="EMBL/GenBank/DDBJ databases">
        <title>Complete genome sequence of Paenibacillus mucilaginosus KNP414.</title>
        <authorList>
            <person name="Wang J."/>
            <person name="Hu S."/>
            <person name="Hu X."/>
            <person name="Zhang B."/>
            <person name="Dong D."/>
            <person name="Zhang S."/>
            <person name="Zhao K."/>
            <person name="Wu D."/>
        </authorList>
    </citation>
    <scope>NUCLEOTIDE SEQUENCE [LARGE SCALE GENOMIC DNA]</scope>
    <source>
        <strain evidence="9">KNP414</strain>
    </source>
</reference>
<organism evidence="8 9">
    <name type="scientific">Paenibacillus mucilaginosus (strain KNP414)</name>
    <dbReference type="NCBI Taxonomy" id="1036673"/>
    <lineage>
        <taxon>Bacteria</taxon>
        <taxon>Bacillati</taxon>
        <taxon>Bacillota</taxon>
        <taxon>Bacilli</taxon>
        <taxon>Bacillales</taxon>
        <taxon>Paenibacillaceae</taxon>
        <taxon>Paenibacillus</taxon>
    </lineage>
</organism>
<evidence type="ECO:0000313" key="8">
    <source>
        <dbReference type="EMBL" id="AEI41153.1"/>
    </source>
</evidence>
<dbReference type="KEGG" id="pms:KNP414_02592"/>
<dbReference type="RefSeq" id="WP_013916314.1">
    <property type="nucleotide sequence ID" value="NC_015690.1"/>
</dbReference>
<reference evidence="8 9" key="2">
    <citation type="journal article" date="2013" name="Genome Announc.">
        <title>Genome Sequence of Growth-Improving Paenibacillus mucilaginosus Strain KNP414.</title>
        <authorList>
            <person name="Lu J.J."/>
            <person name="Wang J.F."/>
            <person name="Hu X.F."/>
        </authorList>
    </citation>
    <scope>NUCLEOTIDE SEQUENCE [LARGE SCALE GENOMIC DNA]</scope>
    <source>
        <strain evidence="8 9">KNP414</strain>
    </source>
</reference>
<dbReference type="EMBL" id="CP002869">
    <property type="protein sequence ID" value="AEI41153.1"/>
    <property type="molecule type" value="Genomic_DNA"/>
</dbReference>
<keyword evidence="3 6" id="KW-0812">Transmembrane</keyword>
<feature type="transmembrane region" description="Helical" evidence="6">
    <location>
        <begin position="37"/>
        <end position="58"/>
    </location>
</feature>
<sequence>MTMRTPIGRLRVVGLLEGISFLLLLGIAMPLKYMLDLPQMVSVVGMAHGVLFVAYLLAVAHVTFVHRWSLLKVLFAVIASFLPFGTFVLDARLKRS</sequence>
<dbReference type="HOGENOM" id="CLU_120964_3_3_9"/>
<proteinExistence type="predicted"/>
<feature type="transmembrane region" description="Helical" evidence="6">
    <location>
        <begin position="70"/>
        <end position="89"/>
    </location>
</feature>
<evidence type="ECO:0000256" key="4">
    <source>
        <dbReference type="ARBA" id="ARBA00022989"/>
    </source>
</evidence>
<keyword evidence="2" id="KW-1003">Cell membrane</keyword>
<dbReference type="NCBIfam" id="TIGR03954">
    <property type="entry name" value="integ_memb_HG"/>
    <property type="match status" value="1"/>
</dbReference>
<keyword evidence="4 6" id="KW-1133">Transmembrane helix</keyword>
<dbReference type="AlphaFoldDB" id="F8F5I0"/>
<feature type="transmembrane region" description="Helical" evidence="6">
    <location>
        <begin position="12"/>
        <end position="31"/>
    </location>
</feature>
<keyword evidence="5 6" id="KW-0472">Membrane</keyword>
<dbReference type="InterPro" id="IPR023845">
    <property type="entry name" value="DUF3817_TM"/>
</dbReference>
<evidence type="ECO:0000256" key="2">
    <source>
        <dbReference type="ARBA" id="ARBA00022475"/>
    </source>
</evidence>
<evidence type="ECO:0000313" key="9">
    <source>
        <dbReference type="Proteomes" id="UP000006620"/>
    </source>
</evidence>
<protein>
    <recommendedName>
        <fullName evidence="7">DUF3817 domain-containing protein</fullName>
    </recommendedName>
</protein>
<dbReference type="GO" id="GO:0005886">
    <property type="term" value="C:plasma membrane"/>
    <property type="evidence" value="ECO:0007669"/>
    <property type="project" value="UniProtKB-SubCell"/>
</dbReference>
<gene>
    <name evidence="8" type="ordered locus">KNP414_02592</name>
</gene>
<dbReference type="Proteomes" id="UP000006620">
    <property type="component" value="Chromosome"/>
</dbReference>
<feature type="domain" description="DUF3817" evidence="7">
    <location>
        <begin position="8"/>
        <end position="95"/>
    </location>
</feature>
<evidence type="ECO:0000259" key="7">
    <source>
        <dbReference type="Pfam" id="PF12823"/>
    </source>
</evidence>
<dbReference type="Pfam" id="PF12823">
    <property type="entry name" value="DUF3817"/>
    <property type="match status" value="1"/>
</dbReference>
<dbReference type="PANTHER" id="PTHR40077:SF1">
    <property type="entry name" value="MEMBRANE PROTEIN"/>
    <property type="match status" value="1"/>
</dbReference>
<evidence type="ECO:0000256" key="6">
    <source>
        <dbReference type="SAM" id="Phobius"/>
    </source>
</evidence>
<accession>F8F5I0</accession>
<dbReference type="PANTHER" id="PTHR40077">
    <property type="entry name" value="MEMBRANE PROTEIN-RELATED"/>
    <property type="match status" value="1"/>
</dbReference>
<dbReference type="PATRIC" id="fig|1036673.3.peg.2353"/>
<name>F8F5I0_PAEMK</name>
<comment type="subcellular location">
    <subcellularLocation>
        <location evidence="1">Cell membrane</location>
        <topology evidence="1">Multi-pass membrane protein</topology>
    </subcellularLocation>
</comment>
<evidence type="ECO:0000256" key="5">
    <source>
        <dbReference type="ARBA" id="ARBA00023136"/>
    </source>
</evidence>
<evidence type="ECO:0000256" key="1">
    <source>
        <dbReference type="ARBA" id="ARBA00004651"/>
    </source>
</evidence>